<feature type="chain" id="PRO_5039445227" description="Lipoprotein" evidence="1">
    <location>
        <begin position="19"/>
        <end position="114"/>
    </location>
</feature>
<dbReference type="RefSeq" id="WP_184688953.1">
    <property type="nucleotide sequence ID" value="NZ_JACHJN010000002.1"/>
</dbReference>
<comment type="caution">
    <text evidence="2">The sequence shown here is derived from an EMBL/GenBank/DDBJ whole genome shotgun (WGS) entry which is preliminary data.</text>
</comment>
<keyword evidence="1" id="KW-0732">Signal</keyword>
<protein>
    <recommendedName>
        <fullName evidence="4">Lipoprotein</fullName>
    </recommendedName>
</protein>
<evidence type="ECO:0008006" key="4">
    <source>
        <dbReference type="Google" id="ProtNLM"/>
    </source>
</evidence>
<evidence type="ECO:0000256" key="1">
    <source>
        <dbReference type="SAM" id="SignalP"/>
    </source>
</evidence>
<sequence length="114" mass="12162">MKALKVGVVVAAMGFLLAGCGGGKEWEGEVTFKVTRLNPASESMGKTVPPYANLEIDQDEPGSVEPIGTRIADLDRLPEGVRVGDVVVCRVRQSDESGFDQEGVRTDVGPCRSR</sequence>
<proteinExistence type="predicted"/>
<keyword evidence="3" id="KW-1185">Reference proteome</keyword>
<evidence type="ECO:0000313" key="3">
    <source>
        <dbReference type="Proteomes" id="UP000547510"/>
    </source>
</evidence>
<reference evidence="2 3" key="1">
    <citation type="submission" date="2020-08" db="EMBL/GenBank/DDBJ databases">
        <title>Genomic Encyclopedia of Type Strains, Phase III (KMG-III): the genomes of soil and plant-associated and newly described type strains.</title>
        <authorList>
            <person name="Whitman W."/>
        </authorList>
    </citation>
    <scope>NUCLEOTIDE SEQUENCE [LARGE SCALE GENOMIC DNA]</scope>
    <source>
        <strain evidence="2 3">CECT 8640</strain>
    </source>
</reference>
<accession>A0A841CAZ4</accession>
<dbReference type="AlphaFoldDB" id="A0A841CAZ4"/>
<name>A0A841CAZ4_9PSEU</name>
<feature type="signal peptide" evidence="1">
    <location>
        <begin position="1"/>
        <end position="18"/>
    </location>
</feature>
<dbReference type="PROSITE" id="PS51257">
    <property type="entry name" value="PROKAR_LIPOPROTEIN"/>
    <property type="match status" value="1"/>
</dbReference>
<dbReference type="Proteomes" id="UP000547510">
    <property type="component" value="Unassembled WGS sequence"/>
</dbReference>
<evidence type="ECO:0000313" key="2">
    <source>
        <dbReference type="EMBL" id="MBB5954569.1"/>
    </source>
</evidence>
<dbReference type="EMBL" id="JACHJN010000002">
    <property type="protein sequence ID" value="MBB5954569.1"/>
    <property type="molecule type" value="Genomic_DNA"/>
</dbReference>
<organism evidence="2 3">
    <name type="scientific">Saccharothrix tamanrassetensis</name>
    <dbReference type="NCBI Taxonomy" id="1051531"/>
    <lineage>
        <taxon>Bacteria</taxon>
        <taxon>Bacillati</taxon>
        <taxon>Actinomycetota</taxon>
        <taxon>Actinomycetes</taxon>
        <taxon>Pseudonocardiales</taxon>
        <taxon>Pseudonocardiaceae</taxon>
        <taxon>Saccharothrix</taxon>
    </lineage>
</organism>
<gene>
    <name evidence="2" type="ORF">FHS29_001139</name>
</gene>